<keyword evidence="2" id="KW-0862">Zinc</keyword>
<evidence type="ECO:0000313" key="5">
    <source>
        <dbReference type="EMBL" id="GJE95066.1"/>
    </source>
</evidence>
<feature type="domain" description="CCHC-type" evidence="4">
    <location>
        <begin position="365"/>
        <end position="378"/>
    </location>
</feature>
<evidence type="ECO:0000259" key="4">
    <source>
        <dbReference type="PROSITE" id="PS50158"/>
    </source>
</evidence>
<keyword evidence="2" id="KW-0479">Metal-binding</keyword>
<dbReference type="PROSITE" id="PS50158">
    <property type="entry name" value="ZF_CCHC"/>
    <property type="match status" value="1"/>
</dbReference>
<accession>A0A9P3LH09</accession>
<dbReference type="GO" id="GO:0006397">
    <property type="term" value="P:mRNA processing"/>
    <property type="evidence" value="ECO:0007669"/>
    <property type="project" value="UniProtKB-KW"/>
</dbReference>
<feature type="compositionally biased region" description="Low complexity" evidence="3">
    <location>
        <begin position="152"/>
        <end position="163"/>
    </location>
</feature>
<dbReference type="Proteomes" id="UP000703269">
    <property type="component" value="Unassembled WGS sequence"/>
</dbReference>
<feature type="region of interest" description="Disordered" evidence="3">
    <location>
        <begin position="1"/>
        <end position="120"/>
    </location>
</feature>
<feature type="region of interest" description="Disordered" evidence="3">
    <location>
        <begin position="144"/>
        <end position="163"/>
    </location>
</feature>
<proteinExistence type="predicted"/>
<dbReference type="InterPro" id="IPR001878">
    <property type="entry name" value="Znf_CCHC"/>
</dbReference>
<gene>
    <name evidence="5" type="ORF">PsYK624_112450</name>
</gene>
<reference evidence="5 6" key="1">
    <citation type="submission" date="2021-08" db="EMBL/GenBank/DDBJ databases">
        <title>Draft Genome Sequence of Phanerochaete sordida strain YK-624.</title>
        <authorList>
            <person name="Mori T."/>
            <person name="Dohra H."/>
            <person name="Suzuki T."/>
            <person name="Kawagishi H."/>
            <person name="Hirai H."/>
        </authorList>
    </citation>
    <scope>NUCLEOTIDE SEQUENCE [LARGE SCALE GENOMIC DNA]</scope>
    <source>
        <strain evidence="5 6">YK-624</strain>
    </source>
</reference>
<name>A0A9P3LH09_9APHY</name>
<feature type="compositionally biased region" description="Polar residues" evidence="3">
    <location>
        <begin position="101"/>
        <end position="113"/>
    </location>
</feature>
<evidence type="ECO:0000313" key="6">
    <source>
        <dbReference type="Proteomes" id="UP000703269"/>
    </source>
</evidence>
<dbReference type="SUPFAM" id="SSF57756">
    <property type="entry name" value="Retrovirus zinc finger-like domains"/>
    <property type="match status" value="1"/>
</dbReference>
<evidence type="ECO:0000256" key="3">
    <source>
        <dbReference type="SAM" id="MobiDB-lite"/>
    </source>
</evidence>
<keyword evidence="6" id="KW-1185">Reference proteome</keyword>
<organism evidence="5 6">
    <name type="scientific">Phanerochaete sordida</name>
    <dbReference type="NCBI Taxonomy" id="48140"/>
    <lineage>
        <taxon>Eukaryota</taxon>
        <taxon>Fungi</taxon>
        <taxon>Dikarya</taxon>
        <taxon>Basidiomycota</taxon>
        <taxon>Agaricomycotina</taxon>
        <taxon>Agaricomycetes</taxon>
        <taxon>Polyporales</taxon>
        <taxon>Phanerochaetaceae</taxon>
        <taxon>Phanerochaete</taxon>
    </lineage>
</organism>
<dbReference type="GO" id="GO:0008270">
    <property type="term" value="F:zinc ion binding"/>
    <property type="evidence" value="ECO:0007669"/>
    <property type="project" value="UniProtKB-KW"/>
</dbReference>
<feature type="compositionally biased region" description="Low complexity" evidence="3">
    <location>
        <begin position="35"/>
        <end position="66"/>
    </location>
</feature>
<protein>
    <recommendedName>
        <fullName evidence="4">CCHC-type domain-containing protein</fullName>
    </recommendedName>
</protein>
<dbReference type="OrthoDB" id="3265128at2759"/>
<feature type="compositionally biased region" description="Low complexity" evidence="3">
    <location>
        <begin position="73"/>
        <end position="100"/>
    </location>
</feature>
<dbReference type="InterPro" id="IPR036875">
    <property type="entry name" value="Znf_CCHC_sf"/>
</dbReference>
<sequence>MSPPVEHPHLRLPPGEQGQGDLDAPPTTVTQPLVAGAAAAAQPGPGQPTGTNNGRPPRRTATQTTPSVTQNEAPGQANPNGAAGPATTTQAAGQNANTAQRTTRGSNSASTGANRAPGATTDSAMLLDILRTLNNRMSVLESALQGQPGRQAAGTPAATSAPAVAVEEDDSVPNPVPGFLSNAADIAVPASIVAAIKQNKSFCYNALTMSARLAARTRGGEMVLHEDGTVGPKDVSRGTDANISLADWGNSARIVLAVARKECKAERVEALERHHANVHSLAASHGWVAAREYDITTRELSVLDPRHDIAKLNWDIINSSATRSLLKRAATDVPVPAVAAATPAASHPYKKPRTANTPPSTGGHCFRCGQRGHYTKDCTASVTVAGLPVAAVSPNNRGGVTLIAADKLPYCFTFTKQSACQYDGSCRHKHACSICHKSIHGAAQCDRVSAI</sequence>
<dbReference type="GO" id="GO:0003676">
    <property type="term" value="F:nucleic acid binding"/>
    <property type="evidence" value="ECO:0007669"/>
    <property type="project" value="InterPro"/>
</dbReference>
<evidence type="ECO:0000256" key="1">
    <source>
        <dbReference type="ARBA" id="ARBA00022664"/>
    </source>
</evidence>
<evidence type="ECO:0000256" key="2">
    <source>
        <dbReference type="PROSITE-ProRule" id="PRU00047"/>
    </source>
</evidence>
<dbReference type="SMART" id="SM00343">
    <property type="entry name" value="ZnF_C2HC"/>
    <property type="match status" value="2"/>
</dbReference>
<comment type="caution">
    <text evidence="5">The sequence shown here is derived from an EMBL/GenBank/DDBJ whole genome shotgun (WGS) entry which is preliminary data.</text>
</comment>
<keyword evidence="1" id="KW-0507">mRNA processing</keyword>
<dbReference type="Gene3D" id="4.10.60.10">
    <property type="entry name" value="Zinc finger, CCHC-type"/>
    <property type="match status" value="1"/>
</dbReference>
<dbReference type="EMBL" id="BPQB01000045">
    <property type="protein sequence ID" value="GJE95066.1"/>
    <property type="molecule type" value="Genomic_DNA"/>
</dbReference>
<dbReference type="AlphaFoldDB" id="A0A9P3LH09"/>
<keyword evidence="2" id="KW-0863">Zinc-finger</keyword>